<dbReference type="GO" id="GO:0016042">
    <property type="term" value="P:lipid catabolic process"/>
    <property type="evidence" value="ECO:0007669"/>
    <property type="project" value="UniProtKB-KW"/>
</dbReference>
<dbReference type="GO" id="GO:0047499">
    <property type="term" value="F:calcium-independent phospholipase A2 activity"/>
    <property type="evidence" value="ECO:0007669"/>
    <property type="project" value="TreeGrafter"/>
</dbReference>
<dbReference type="GO" id="GO:0019369">
    <property type="term" value="P:arachidonate metabolic process"/>
    <property type="evidence" value="ECO:0007669"/>
    <property type="project" value="TreeGrafter"/>
</dbReference>
<dbReference type="AlphaFoldDB" id="A0AAE0K4P8"/>
<keyword evidence="2" id="KW-0442">Lipid degradation</keyword>
<sequence>CDYFDMIGGTSTGGLIALMLGRVRLTVNECIAAYNEIAPVAFTKIHHRINLRNGETQGRFDHFALK</sequence>
<evidence type="ECO:0008006" key="5">
    <source>
        <dbReference type="Google" id="ProtNLM"/>
    </source>
</evidence>
<evidence type="ECO:0000313" key="4">
    <source>
        <dbReference type="Proteomes" id="UP001285441"/>
    </source>
</evidence>
<dbReference type="Proteomes" id="UP001285441">
    <property type="component" value="Unassembled WGS sequence"/>
</dbReference>
<comment type="caution">
    <text evidence="3">The sequence shown here is derived from an EMBL/GenBank/DDBJ whole genome shotgun (WGS) entry which is preliminary data.</text>
</comment>
<dbReference type="EMBL" id="JAULSW010000009">
    <property type="protein sequence ID" value="KAK3369919.1"/>
    <property type="molecule type" value="Genomic_DNA"/>
</dbReference>
<dbReference type="PANTHER" id="PTHR24185:SF1">
    <property type="entry name" value="CALCIUM-INDEPENDENT PHOSPHOLIPASE A2-GAMMA"/>
    <property type="match status" value="1"/>
</dbReference>
<feature type="non-terminal residue" evidence="3">
    <location>
        <position position="1"/>
    </location>
</feature>
<evidence type="ECO:0000256" key="1">
    <source>
        <dbReference type="ARBA" id="ARBA00022801"/>
    </source>
</evidence>
<dbReference type="InterPro" id="IPR016035">
    <property type="entry name" value="Acyl_Trfase/lysoPLipase"/>
</dbReference>
<keyword evidence="1" id="KW-0378">Hydrolase</keyword>
<evidence type="ECO:0000313" key="3">
    <source>
        <dbReference type="EMBL" id="KAK3369919.1"/>
    </source>
</evidence>
<protein>
    <recommendedName>
        <fullName evidence="5">PNPLA domain-containing protein</fullName>
    </recommendedName>
</protein>
<dbReference type="SUPFAM" id="SSF52151">
    <property type="entry name" value="FabD/lysophospholipase-like"/>
    <property type="match status" value="1"/>
</dbReference>
<name>A0AAE0K4P8_9PEZI</name>
<evidence type="ECO:0000256" key="2">
    <source>
        <dbReference type="ARBA" id="ARBA00022963"/>
    </source>
</evidence>
<gene>
    <name evidence="3" type="ORF">B0H63DRAFT_403102</name>
</gene>
<keyword evidence="2" id="KW-0443">Lipid metabolism</keyword>
<dbReference type="GO" id="GO:0016020">
    <property type="term" value="C:membrane"/>
    <property type="evidence" value="ECO:0007669"/>
    <property type="project" value="TreeGrafter"/>
</dbReference>
<organism evidence="3 4">
    <name type="scientific">Podospora didyma</name>
    <dbReference type="NCBI Taxonomy" id="330526"/>
    <lineage>
        <taxon>Eukaryota</taxon>
        <taxon>Fungi</taxon>
        <taxon>Dikarya</taxon>
        <taxon>Ascomycota</taxon>
        <taxon>Pezizomycotina</taxon>
        <taxon>Sordariomycetes</taxon>
        <taxon>Sordariomycetidae</taxon>
        <taxon>Sordariales</taxon>
        <taxon>Podosporaceae</taxon>
        <taxon>Podospora</taxon>
    </lineage>
</organism>
<accession>A0AAE0K4P8</accession>
<dbReference type="Gene3D" id="3.40.1090.10">
    <property type="entry name" value="Cytosolic phospholipase A2 catalytic domain"/>
    <property type="match status" value="1"/>
</dbReference>
<proteinExistence type="predicted"/>
<reference evidence="3" key="1">
    <citation type="journal article" date="2023" name="Mol. Phylogenet. Evol.">
        <title>Genome-scale phylogeny and comparative genomics of the fungal order Sordariales.</title>
        <authorList>
            <person name="Hensen N."/>
            <person name="Bonometti L."/>
            <person name="Westerberg I."/>
            <person name="Brannstrom I.O."/>
            <person name="Guillou S."/>
            <person name="Cros-Aarteil S."/>
            <person name="Calhoun S."/>
            <person name="Haridas S."/>
            <person name="Kuo A."/>
            <person name="Mondo S."/>
            <person name="Pangilinan J."/>
            <person name="Riley R."/>
            <person name="LaButti K."/>
            <person name="Andreopoulos B."/>
            <person name="Lipzen A."/>
            <person name="Chen C."/>
            <person name="Yan M."/>
            <person name="Daum C."/>
            <person name="Ng V."/>
            <person name="Clum A."/>
            <person name="Steindorff A."/>
            <person name="Ohm R.A."/>
            <person name="Martin F."/>
            <person name="Silar P."/>
            <person name="Natvig D.O."/>
            <person name="Lalanne C."/>
            <person name="Gautier V."/>
            <person name="Ament-Velasquez S.L."/>
            <person name="Kruys A."/>
            <person name="Hutchinson M.I."/>
            <person name="Powell A.J."/>
            <person name="Barry K."/>
            <person name="Miller A.N."/>
            <person name="Grigoriev I.V."/>
            <person name="Debuchy R."/>
            <person name="Gladieux P."/>
            <person name="Hiltunen Thoren M."/>
            <person name="Johannesson H."/>
        </authorList>
    </citation>
    <scope>NUCLEOTIDE SEQUENCE</scope>
    <source>
        <strain evidence="3">CBS 232.78</strain>
    </source>
</reference>
<reference evidence="3" key="2">
    <citation type="submission" date="2023-06" db="EMBL/GenBank/DDBJ databases">
        <authorList>
            <consortium name="Lawrence Berkeley National Laboratory"/>
            <person name="Haridas S."/>
            <person name="Hensen N."/>
            <person name="Bonometti L."/>
            <person name="Westerberg I."/>
            <person name="Brannstrom I.O."/>
            <person name="Guillou S."/>
            <person name="Cros-Aarteil S."/>
            <person name="Calhoun S."/>
            <person name="Kuo A."/>
            <person name="Mondo S."/>
            <person name="Pangilinan J."/>
            <person name="Riley R."/>
            <person name="LaButti K."/>
            <person name="Andreopoulos B."/>
            <person name="Lipzen A."/>
            <person name="Chen C."/>
            <person name="Yanf M."/>
            <person name="Daum C."/>
            <person name="Ng V."/>
            <person name="Clum A."/>
            <person name="Steindorff A."/>
            <person name="Ohm R."/>
            <person name="Martin F."/>
            <person name="Silar P."/>
            <person name="Natvig D."/>
            <person name="Lalanne C."/>
            <person name="Gautier V."/>
            <person name="Ament-velasquez S.L."/>
            <person name="Kruys A."/>
            <person name="Hutchinson M.I."/>
            <person name="Powell A.J."/>
            <person name="Barry K."/>
            <person name="Miller A.N."/>
            <person name="Grigoriev I.V."/>
            <person name="Debuchy R."/>
            <person name="Gladieux P."/>
            <person name="Thoren M.H."/>
            <person name="Johannesson H."/>
        </authorList>
    </citation>
    <scope>NUCLEOTIDE SEQUENCE</scope>
    <source>
        <strain evidence="3">CBS 232.78</strain>
    </source>
</reference>
<keyword evidence="4" id="KW-1185">Reference proteome</keyword>
<dbReference type="PANTHER" id="PTHR24185">
    <property type="entry name" value="CALCIUM-INDEPENDENT PHOSPHOLIPASE A2-GAMMA"/>
    <property type="match status" value="1"/>
</dbReference>